<gene>
    <name evidence="1" type="ORF">A3D01_05485</name>
</gene>
<evidence type="ECO:0000313" key="1">
    <source>
        <dbReference type="EMBL" id="OGM31793.1"/>
    </source>
</evidence>
<evidence type="ECO:0000313" key="2">
    <source>
        <dbReference type="Proteomes" id="UP000177169"/>
    </source>
</evidence>
<protein>
    <recommendedName>
        <fullName evidence="3">Mannosyl-glycoprotein endo-beta-N-acetylglucosamidase-like domain-containing protein</fullName>
    </recommendedName>
</protein>
<dbReference type="EMBL" id="MGGR01000039">
    <property type="protein sequence ID" value="OGM31793.1"/>
    <property type="molecule type" value="Genomic_DNA"/>
</dbReference>
<evidence type="ECO:0008006" key="3">
    <source>
        <dbReference type="Google" id="ProtNLM"/>
    </source>
</evidence>
<proteinExistence type="predicted"/>
<sequence length="173" mass="20302">MLRTFFIIISLFIYLNHAKISLATDRVVSNSAQIKKDYFDTRVDQRVVRLESFLESHNSPLASYAFEFVWYADLYDIDWRLVPAISGVESTFGKKIPKGSYNAYGWVNGKYRFESWESSIEIVSKTLREKYYDRGATSISQIARRYAPPSKTWAWKVRFFMEKIDSTPVEFDL</sequence>
<accession>A0A1F7YWT7</accession>
<dbReference type="AlphaFoldDB" id="A0A1F7YWT7"/>
<dbReference type="STRING" id="1802505.A3D01_05485"/>
<name>A0A1F7YWT7_9BACT</name>
<reference evidence="1 2" key="1">
    <citation type="journal article" date="2016" name="Nat. Commun.">
        <title>Thousands of microbial genomes shed light on interconnected biogeochemical processes in an aquifer system.</title>
        <authorList>
            <person name="Anantharaman K."/>
            <person name="Brown C.T."/>
            <person name="Hug L.A."/>
            <person name="Sharon I."/>
            <person name="Castelle C.J."/>
            <person name="Probst A.J."/>
            <person name="Thomas B.C."/>
            <person name="Singh A."/>
            <person name="Wilkins M.J."/>
            <person name="Karaoz U."/>
            <person name="Brodie E.L."/>
            <person name="Williams K.H."/>
            <person name="Hubbard S.S."/>
            <person name="Banfield J.F."/>
        </authorList>
    </citation>
    <scope>NUCLEOTIDE SEQUENCE [LARGE SCALE GENOMIC DNA]</scope>
</reference>
<comment type="caution">
    <text evidence="1">The sequence shown here is derived from an EMBL/GenBank/DDBJ whole genome shotgun (WGS) entry which is preliminary data.</text>
</comment>
<organism evidence="1 2">
    <name type="scientific">Candidatus Woesebacteria bacterium RIFCSPHIGHO2_02_FULL_39_13</name>
    <dbReference type="NCBI Taxonomy" id="1802505"/>
    <lineage>
        <taxon>Bacteria</taxon>
        <taxon>Candidatus Woeseibacteriota</taxon>
    </lineage>
</organism>
<dbReference type="Proteomes" id="UP000177169">
    <property type="component" value="Unassembled WGS sequence"/>
</dbReference>